<comment type="caution">
    <text evidence="1">The sequence shown here is derived from an EMBL/GenBank/DDBJ whole genome shotgun (WGS) entry which is preliminary data.</text>
</comment>
<proteinExistence type="predicted"/>
<dbReference type="EMBL" id="JACGWJ010000022">
    <property type="protein sequence ID" value="KAL0329284.1"/>
    <property type="molecule type" value="Genomic_DNA"/>
</dbReference>
<dbReference type="PANTHER" id="PTHR33240">
    <property type="entry name" value="OS08G0508500 PROTEIN"/>
    <property type="match status" value="1"/>
</dbReference>
<sequence>MLLRTQIKNHCWSPVVPPYPSQMKTYWLGPNRTTDPGLIQEHSVNRILVDGGSAINIMLKSTMKKLGMTSEDLSRTRLTIQGFDQGTQRAVGMTWLDFTVGELKANTLFHVIDARPPTTYY</sequence>
<gene>
    <name evidence="1" type="ORF">Sradi_4915100</name>
</gene>
<reference evidence="1" key="2">
    <citation type="journal article" date="2024" name="Plant">
        <title>Genomic evolution and insights into agronomic trait innovations of Sesamum species.</title>
        <authorList>
            <person name="Miao H."/>
            <person name="Wang L."/>
            <person name="Qu L."/>
            <person name="Liu H."/>
            <person name="Sun Y."/>
            <person name="Le M."/>
            <person name="Wang Q."/>
            <person name="Wei S."/>
            <person name="Zheng Y."/>
            <person name="Lin W."/>
            <person name="Duan Y."/>
            <person name="Cao H."/>
            <person name="Xiong S."/>
            <person name="Wang X."/>
            <person name="Wei L."/>
            <person name="Li C."/>
            <person name="Ma Q."/>
            <person name="Ju M."/>
            <person name="Zhao R."/>
            <person name="Li G."/>
            <person name="Mu C."/>
            <person name="Tian Q."/>
            <person name="Mei H."/>
            <person name="Zhang T."/>
            <person name="Gao T."/>
            <person name="Zhang H."/>
        </authorList>
    </citation>
    <scope>NUCLEOTIDE SEQUENCE</scope>
    <source>
        <strain evidence="1">G02</strain>
    </source>
</reference>
<dbReference type="Gene3D" id="2.40.70.10">
    <property type="entry name" value="Acid Proteases"/>
    <property type="match status" value="1"/>
</dbReference>
<evidence type="ECO:0000313" key="1">
    <source>
        <dbReference type="EMBL" id="KAL0329284.1"/>
    </source>
</evidence>
<dbReference type="PANTHER" id="PTHR33240:SF15">
    <property type="entry name" value="GAG-PRO-LIKE PROTEIN"/>
    <property type="match status" value="1"/>
</dbReference>
<accession>A0AAW2MCJ7</accession>
<reference evidence="1" key="1">
    <citation type="submission" date="2020-06" db="EMBL/GenBank/DDBJ databases">
        <authorList>
            <person name="Li T."/>
            <person name="Hu X."/>
            <person name="Zhang T."/>
            <person name="Song X."/>
            <person name="Zhang H."/>
            <person name="Dai N."/>
            <person name="Sheng W."/>
            <person name="Hou X."/>
            <person name="Wei L."/>
        </authorList>
    </citation>
    <scope>NUCLEOTIDE SEQUENCE</scope>
    <source>
        <strain evidence="1">G02</strain>
        <tissue evidence="1">Leaf</tissue>
    </source>
</reference>
<dbReference type="AlphaFoldDB" id="A0AAW2MCJ7"/>
<dbReference type="InterPro" id="IPR021109">
    <property type="entry name" value="Peptidase_aspartic_dom_sf"/>
</dbReference>
<dbReference type="CDD" id="cd00303">
    <property type="entry name" value="retropepsin_like"/>
    <property type="match status" value="1"/>
</dbReference>
<name>A0AAW2MCJ7_SESRA</name>
<protein>
    <submittedName>
        <fullName evidence="1">Uncharacterized protein</fullName>
    </submittedName>
</protein>
<organism evidence="1">
    <name type="scientific">Sesamum radiatum</name>
    <name type="common">Black benniseed</name>
    <dbReference type="NCBI Taxonomy" id="300843"/>
    <lineage>
        <taxon>Eukaryota</taxon>
        <taxon>Viridiplantae</taxon>
        <taxon>Streptophyta</taxon>
        <taxon>Embryophyta</taxon>
        <taxon>Tracheophyta</taxon>
        <taxon>Spermatophyta</taxon>
        <taxon>Magnoliopsida</taxon>
        <taxon>eudicotyledons</taxon>
        <taxon>Gunneridae</taxon>
        <taxon>Pentapetalae</taxon>
        <taxon>asterids</taxon>
        <taxon>lamiids</taxon>
        <taxon>Lamiales</taxon>
        <taxon>Pedaliaceae</taxon>
        <taxon>Sesamum</taxon>
    </lineage>
</organism>